<dbReference type="CDD" id="cd00090">
    <property type="entry name" value="HTH_ARSR"/>
    <property type="match status" value="1"/>
</dbReference>
<dbReference type="PANTHER" id="PTHR30154:SF34">
    <property type="entry name" value="TRANSCRIPTIONAL REGULATOR AZLB"/>
    <property type="match status" value="1"/>
</dbReference>
<dbReference type="Pfam" id="PF01037">
    <property type="entry name" value="AsnC_trans_reg"/>
    <property type="match status" value="1"/>
</dbReference>
<reference evidence="5 6" key="1">
    <citation type="submission" date="2021-01" db="EMBL/GenBank/DDBJ databases">
        <title>Chryseolinea sp. Jin1 Genome sequencing and assembly.</title>
        <authorList>
            <person name="Kim I."/>
        </authorList>
    </citation>
    <scope>NUCLEOTIDE SEQUENCE [LARGE SCALE GENOMIC DNA]</scope>
    <source>
        <strain evidence="5 6">Jin1</strain>
    </source>
</reference>
<comment type="caution">
    <text evidence="5">The sequence shown here is derived from an EMBL/GenBank/DDBJ whole genome shotgun (WGS) entry which is preliminary data.</text>
</comment>
<dbReference type="InterPro" id="IPR000485">
    <property type="entry name" value="AsnC-type_HTH_dom"/>
</dbReference>
<evidence type="ECO:0000259" key="4">
    <source>
        <dbReference type="PROSITE" id="PS50956"/>
    </source>
</evidence>
<accession>A0ABS1KZ41</accession>
<organism evidence="5 6">
    <name type="scientific">Chryseolinea lacunae</name>
    <dbReference type="NCBI Taxonomy" id="2801331"/>
    <lineage>
        <taxon>Bacteria</taxon>
        <taxon>Pseudomonadati</taxon>
        <taxon>Bacteroidota</taxon>
        <taxon>Cytophagia</taxon>
        <taxon>Cytophagales</taxon>
        <taxon>Fulvivirgaceae</taxon>
        <taxon>Chryseolinea</taxon>
    </lineage>
</organism>
<sequence>MPKPSPKEQPTSAAVLDKKDYEILRLLQGNAKLTVREIAAQVHLSPTPVHERIKRMETDGVIRQYVALLDPRHVNKGIKVICYVSLSEHSRKAGKVFIEAILKFKEIVECYNVSGDFDFMLKIVAESMADYHSFYVNVLSEVKGIGQTKSIFIMDTIKETHEII</sequence>
<dbReference type="InterPro" id="IPR011991">
    <property type="entry name" value="ArsR-like_HTH"/>
</dbReference>
<dbReference type="InterPro" id="IPR019888">
    <property type="entry name" value="Tscrpt_reg_AsnC-like"/>
</dbReference>
<dbReference type="SUPFAM" id="SSF54909">
    <property type="entry name" value="Dimeric alpha+beta barrel"/>
    <property type="match status" value="1"/>
</dbReference>
<dbReference type="InterPro" id="IPR036390">
    <property type="entry name" value="WH_DNA-bd_sf"/>
</dbReference>
<dbReference type="PRINTS" id="PR00033">
    <property type="entry name" value="HTHASNC"/>
</dbReference>
<dbReference type="PANTHER" id="PTHR30154">
    <property type="entry name" value="LEUCINE-RESPONSIVE REGULATORY PROTEIN"/>
    <property type="match status" value="1"/>
</dbReference>
<dbReference type="PROSITE" id="PS50956">
    <property type="entry name" value="HTH_ASNC_2"/>
    <property type="match status" value="1"/>
</dbReference>
<dbReference type="SUPFAM" id="SSF46785">
    <property type="entry name" value="Winged helix' DNA-binding domain"/>
    <property type="match status" value="1"/>
</dbReference>
<dbReference type="Gene3D" id="3.30.70.920">
    <property type="match status" value="1"/>
</dbReference>
<evidence type="ECO:0000256" key="2">
    <source>
        <dbReference type="ARBA" id="ARBA00023125"/>
    </source>
</evidence>
<dbReference type="SMART" id="SM00344">
    <property type="entry name" value="HTH_ASNC"/>
    <property type="match status" value="1"/>
</dbReference>
<evidence type="ECO:0000256" key="3">
    <source>
        <dbReference type="ARBA" id="ARBA00023163"/>
    </source>
</evidence>
<keyword evidence="1" id="KW-0805">Transcription regulation</keyword>
<evidence type="ECO:0000256" key="1">
    <source>
        <dbReference type="ARBA" id="ARBA00023015"/>
    </source>
</evidence>
<dbReference type="Proteomes" id="UP000613030">
    <property type="component" value="Unassembled WGS sequence"/>
</dbReference>
<proteinExistence type="predicted"/>
<dbReference type="Gene3D" id="1.10.10.10">
    <property type="entry name" value="Winged helix-like DNA-binding domain superfamily/Winged helix DNA-binding domain"/>
    <property type="match status" value="1"/>
</dbReference>
<keyword evidence="3" id="KW-0804">Transcription</keyword>
<dbReference type="EMBL" id="JAERRB010000011">
    <property type="protein sequence ID" value="MBL0744542.1"/>
    <property type="molecule type" value="Genomic_DNA"/>
</dbReference>
<protein>
    <submittedName>
        <fullName evidence="5">Lrp/AsnC family transcriptional regulator</fullName>
    </submittedName>
</protein>
<evidence type="ECO:0000313" key="5">
    <source>
        <dbReference type="EMBL" id="MBL0744542.1"/>
    </source>
</evidence>
<dbReference type="RefSeq" id="WP_202014217.1">
    <property type="nucleotide sequence ID" value="NZ_JAERRB010000011.1"/>
</dbReference>
<keyword evidence="6" id="KW-1185">Reference proteome</keyword>
<dbReference type="InterPro" id="IPR019887">
    <property type="entry name" value="Tscrpt_reg_AsnC/Lrp_C"/>
</dbReference>
<evidence type="ECO:0000313" key="6">
    <source>
        <dbReference type="Proteomes" id="UP000613030"/>
    </source>
</evidence>
<keyword evidence="2" id="KW-0238">DNA-binding</keyword>
<dbReference type="Pfam" id="PF13412">
    <property type="entry name" value="HTH_24"/>
    <property type="match status" value="1"/>
</dbReference>
<feature type="domain" description="HTH asnC-type" evidence="4">
    <location>
        <begin position="16"/>
        <end position="79"/>
    </location>
</feature>
<gene>
    <name evidence="5" type="ORF">JI741_25130</name>
</gene>
<name>A0ABS1KZ41_9BACT</name>
<dbReference type="InterPro" id="IPR036388">
    <property type="entry name" value="WH-like_DNA-bd_sf"/>
</dbReference>
<dbReference type="InterPro" id="IPR011008">
    <property type="entry name" value="Dimeric_a/b-barrel"/>
</dbReference>